<organism evidence="1 5">
    <name type="scientific">Adineta steineri</name>
    <dbReference type="NCBI Taxonomy" id="433720"/>
    <lineage>
        <taxon>Eukaryota</taxon>
        <taxon>Metazoa</taxon>
        <taxon>Spiralia</taxon>
        <taxon>Gnathifera</taxon>
        <taxon>Rotifera</taxon>
        <taxon>Eurotatoria</taxon>
        <taxon>Bdelloidea</taxon>
        <taxon>Adinetida</taxon>
        <taxon>Adinetidae</taxon>
        <taxon>Adineta</taxon>
    </lineage>
</organism>
<name>A0A813QXB6_9BILA</name>
<dbReference type="OrthoDB" id="10031156at2759"/>
<evidence type="ECO:0000313" key="2">
    <source>
        <dbReference type="EMBL" id="CAF1430069.1"/>
    </source>
</evidence>
<dbReference type="Proteomes" id="UP000663881">
    <property type="component" value="Unassembled WGS sequence"/>
</dbReference>
<dbReference type="PANTHER" id="PTHR47839:SF1">
    <property type="entry name" value="DOMAIN PROTEIN, PUTATIVE (AFU_ORTHOLOGUE AFUA_6G04830)-RELATED"/>
    <property type="match status" value="1"/>
</dbReference>
<evidence type="ECO:0000313" key="4">
    <source>
        <dbReference type="EMBL" id="CAF4032547.1"/>
    </source>
</evidence>
<dbReference type="EMBL" id="CAJNON010000012">
    <property type="protein sequence ID" value="CAF0772876.1"/>
    <property type="molecule type" value="Genomic_DNA"/>
</dbReference>
<dbReference type="AlphaFoldDB" id="A0A813QXB6"/>
<dbReference type="InterPro" id="IPR022155">
    <property type="entry name" value="DUF3684"/>
</dbReference>
<evidence type="ECO:0000313" key="5">
    <source>
        <dbReference type="Proteomes" id="UP000663891"/>
    </source>
</evidence>
<sequence>MDLEFGSKYLISFLLGTTLQTPQGMDGLFLPSELHFPSIAHKLRSNTLRIIVWDHTPIEGSDFHFLRELGVRETPVLDDLIDMIVQDHENNMKRHKQAEYERATTTDQQFEQPDNSTTAEVQLKNLNDNQIDTNGLVDYVHFGPDGNSFLRSIGVCDRPSASVLAKLLLDRQSIFFANPKGLEKKTLAYLKCLIDLETLVTKISSIPDQTLVERLQNEPWCFAIVYTDNDSEQAFQIAAPKDVYLIDDYNLASCFRPWCPPNMHKLNKLYEIFGSRWLRDCVQTKFLRAGMVIFVYKFCEAQTGRRVEV</sequence>
<protein>
    <submittedName>
        <fullName evidence="1">Uncharacterized protein</fullName>
    </submittedName>
</protein>
<accession>A0A813QXB6</accession>
<reference evidence="1" key="1">
    <citation type="submission" date="2021-02" db="EMBL/GenBank/DDBJ databases">
        <authorList>
            <person name="Nowell W R."/>
        </authorList>
    </citation>
    <scope>NUCLEOTIDE SEQUENCE</scope>
</reference>
<dbReference type="Proteomes" id="UP000663891">
    <property type="component" value="Unassembled WGS sequence"/>
</dbReference>
<dbReference type="EMBL" id="CAJOBB010003296">
    <property type="protein sequence ID" value="CAF4032547.1"/>
    <property type="molecule type" value="Genomic_DNA"/>
</dbReference>
<dbReference type="EMBL" id="CAJNOE010001518">
    <property type="protein sequence ID" value="CAF1430069.1"/>
    <property type="molecule type" value="Genomic_DNA"/>
</dbReference>
<dbReference type="EMBL" id="CAJOAY010003178">
    <property type="protein sequence ID" value="CAF4007047.1"/>
    <property type="molecule type" value="Genomic_DNA"/>
</dbReference>
<dbReference type="Proteomes" id="UP000663868">
    <property type="component" value="Unassembled WGS sequence"/>
</dbReference>
<evidence type="ECO:0000313" key="3">
    <source>
        <dbReference type="EMBL" id="CAF4007047.1"/>
    </source>
</evidence>
<evidence type="ECO:0000313" key="1">
    <source>
        <dbReference type="EMBL" id="CAF0772876.1"/>
    </source>
</evidence>
<proteinExistence type="predicted"/>
<gene>
    <name evidence="2" type="ORF">IZO911_LOCUS41178</name>
    <name evidence="4" type="ORF">KXQ929_LOCUS30379</name>
    <name evidence="3" type="ORF">OKA104_LOCUS30135</name>
    <name evidence="1" type="ORF">VCS650_LOCUS2475</name>
</gene>
<dbReference type="Pfam" id="PF12449">
    <property type="entry name" value="DUF3684"/>
    <property type="match status" value="1"/>
</dbReference>
<dbReference type="PANTHER" id="PTHR47839">
    <property type="entry name" value="DOMAIN PROTEIN, PUTATIVE (AFU_ORTHOLOGUE AFUA_6G04830)-RELATED"/>
    <property type="match status" value="1"/>
</dbReference>
<dbReference type="Proteomes" id="UP000663860">
    <property type="component" value="Unassembled WGS sequence"/>
</dbReference>
<comment type="caution">
    <text evidence="1">The sequence shown here is derived from an EMBL/GenBank/DDBJ whole genome shotgun (WGS) entry which is preliminary data.</text>
</comment>